<keyword evidence="3" id="KW-1185">Reference proteome</keyword>
<evidence type="ECO:0000256" key="1">
    <source>
        <dbReference type="SAM" id="Phobius"/>
    </source>
</evidence>
<proteinExistence type="predicted"/>
<keyword evidence="1" id="KW-0472">Membrane</keyword>
<keyword evidence="1" id="KW-0812">Transmembrane</keyword>
<reference evidence="2" key="1">
    <citation type="submission" date="2021-07" db="EMBL/GenBank/DDBJ databases">
        <authorList>
            <person name="Durling M."/>
        </authorList>
    </citation>
    <scope>NUCLEOTIDE SEQUENCE</scope>
</reference>
<comment type="caution">
    <text evidence="2">The sequence shown here is derived from an EMBL/GenBank/DDBJ whole genome shotgun (WGS) entry which is preliminary data.</text>
</comment>
<dbReference type="Proteomes" id="UP000696280">
    <property type="component" value="Unassembled WGS sequence"/>
</dbReference>
<dbReference type="AlphaFoldDB" id="A0A9N9KWA2"/>
<evidence type="ECO:0000313" key="2">
    <source>
        <dbReference type="EMBL" id="CAG8955525.1"/>
    </source>
</evidence>
<accession>A0A9N9KWA2</accession>
<keyword evidence="1" id="KW-1133">Transmembrane helix</keyword>
<evidence type="ECO:0000313" key="3">
    <source>
        <dbReference type="Proteomes" id="UP000696280"/>
    </source>
</evidence>
<name>A0A9N9KWA2_9HELO</name>
<gene>
    <name evidence="2" type="ORF">HYFRA_00009478</name>
</gene>
<dbReference type="EMBL" id="CAJVRL010000064">
    <property type="protein sequence ID" value="CAG8955525.1"/>
    <property type="molecule type" value="Genomic_DNA"/>
</dbReference>
<sequence>MSWFVATVPRWEVAGGQLWRMGIAMLLGLALSVLPCAVVRPRQGGHLGRVSRTGRTQRPIRFPDFCHAMAMMAVAFTFVHGGTSSAAVGGVTIKRIKRIKKIKLRTY</sequence>
<organism evidence="2 3">
    <name type="scientific">Hymenoscyphus fraxineus</name>
    <dbReference type="NCBI Taxonomy" id="746836"/>
    <lineage>
        <taxon>Eukaryota</taxon>
        <taxon>Fungi</taxon>
        <taxon>Dikarya</taxon>
        <taxon>Ascomycota</taxon>
        <taxon>Pezizomycotina</taxon>
        <taxon>Leotiomycetes</taxon>
        <taxon>Helotiales</taxon>
        <taxon>Helotiaceae</taxon>
        <taxon>Hymenoscyphus</taxon>
    </lineage>
</organism>
<feature type="transmembrane region" description="Helical" evidence="1">
    <location>
        <begin position="18"/>
        <end position="39"/>
    </location>
</feature>
<protein>
    <submittedName>
        <fullName evidence="2">Uncharacterized protein</fullName>
    </submittedName>
</protein>